<organism evidence="10 11">
    <name type="scientific">Litoribacillus peritrichatus</name>
    <dbReference type="NCBI Taxonomy" id="718191"/>
    <lineage>
        <taxon>Bacteria</taxon>
        <taxon>Pseudomonadati</taxon>
        <taxon>Pseudomonadota</taxon>
        <taxon>Gammaproteobacteria</taxon>
        <taxon>Oceanospirillales</taxon>
        <taxon>Oceanospirillaceae</taxon>
        <taxon>Litoribacillus</taxon>
    </lineage>
</organism>
<dbReference type="EMBL" id="BAABBN010000003">
    <property type="protein sequence ID" value="GAA3911123.1"/>
    <property type="molecule type" value="Genomic_DNA"/>
</dbReference>
<evidence type="ECO:0000256" key="7">
    <source>
        <dbReference type="ARBA" id="ARBA00049047"/>
    </source>
</evidence>
<sequence length="271" mass="28370">MSRINSYFESLNQAGKKALIPYITAGDSSLAHTVPMMHSLVDAGADIIELGVPFSDPMADGPAIQLACERALAHGTSLNDVLDCVAQFRESNSTTPVVLMGYLNPVEAMGYPEFAKKAALAGVDGVLLVDLPPEEAVNVKPLFDEQGIDSIFLLAPTTSEARTKLICEQGTGYVYYVSVKGVTGSSALNTEEVAQKVGAIQAQTKLPVGVGFGIKDGDTAASVAAVADGVIVGSVLVNTIAECASKELSIEETCQKVSAIIEEMRIAMDKS</sequence>
<evidence type="ECO:0000256" key="4">
    <source>
        <dbReference type="ARBA" id="ARBA00022822"/>
    </source>
</evidence>
<dbReference type="SUPFAM" id="SSF51366">
    <property type="entry name" value="Ribulose-phoshate binding barrel"/>
    <property type="match status" value="1"/>
</dbReference>
<comment type="catalytic activity">
    <reaction evidence="7 8">
        <text>(1S,2R)-1-C-(indol-3-yl)glycerol 3-phosphate + L-serine = D-glyceraldehyde 3-phosphate + L-tryptophan + H2O</text>
        <dbReference type="Rhea" id="RHEA:10532"/>
        <dbReference type="ChEBI" id="CHEBI:15377"/>
        <dbReference type="ChEBI" id="CHEBI:33384"/>
        <dbReference type="ChEBI" id="CHEBI:57912"/>
        <dbReference type="ChEBI" id="CHEBI:58866"/>
        <dbReference type="ChEBI" id="CHEBI:59776"/>
        <dbReference type="EC" id="4.2.1.20"/>
    </reaction>
</comment>
<dbReference type="HAMAP" id="MF_00131">
    <property type="entry name" value="Trp_synth_alpha"/>
    <property type="match status" value="1"/>
</dbReference>
<proteinExistence type="inferred from homology"/>
<dbReference type="NCBIfam" id="TIGR00262">
    <property type="entry name" value="trpA"/>
    <property type="match status" value="1"/>
</dbReference>
<feature type="active site" description="Proton acceptor" evidence="8">
    <location>
        <position position="49"/>
    </location>
</feature>
<keyword evidence="5 8" id="KW-0057">Aromatic amino acid biosynthesis</keyword>
<evidence type="ECO:0000256" key="5">
    <source>
        <dbReference type="ARBA" id="ARBA00023141"/>
    </source>
</evidence>
<dbReference type="Gene3D" id="3.20.20.70">
    <property type="entry name" value="Aldolase class I"/>
    <property type="match status" value="1"/>
</dbReference>
<keyword evidence="6 8" id="KW-0456">Lyase</keyword>
<comment type="similarity">
    <text evidence="8 9">Belongs to the TrpA family.</text>
</comment>
<keyword evidence="3 8" id="KW-0028">Amino-acid biosynthesis</keyword>
<dbReference type="InterPro" id="IPR011060">
    <property type="entry name" value="RibuloseP-bd_barrel"/>
</dbReference>
<name>A0ABP7M2K2_9GAMM</name>
<comment type="subunit">
    <text evidence="2 8">Tetramer of two alpha and two beta chains.</text>
</comment>
<dbReference type="PANTHER" id="PTHR43406:SF1">
    <property type="entry name" value="TRYPTOPHAN SYNTHASE ALPHA CHAIN, CHLOROPLASTIC"/>
    <property type="match status" value="1"/>
</dbReference>
<feature type="active site" description="Proton acceptor" evidence="8">
    <location>
        <position position="60"/>
    </location>
</feature>
<dbReference type="PANTHER" id="PTHR43406">
    <property type="entry name" value="TRYPTOPHAN SYNTHASE, ALPHA CHAIN"/>
    <property type="match status" value="1"/>
</dbReference>
<dbReference type="InterPro" id="IPR018204">
    <property type="entry name" value="Trp_synthase_alpha_AS"/>
</dbReference>
<evidence type="ECO:0000256" key="8">
    <source>
        <dbReference type="HAMAP-Rule" id="MF_00131"/>
    </source>
</evidence>
<protein>
    <recommendedName>
        <fullName evidence="8">Tryptophan synthase alpha chain</fullName>
        <ecNumber evidence="8">4.2.1.20</ecNumber>
    </recommendedName>
</protein>
<comment type="caution">
    <text evidence="10">The sequence shown here is derived from an EMBL/GenBank/DDBJ whole genome shotgun (WGS) entry which is preliminary data.</text>
</comment>
<dbReference type="Pfam" id="PF00290">
    <property type="entry name" value="Trp_syntA"/>
    <property type="match status" value="1"/>
</dbReference>
<comment type="function">
    <text evidence="8">The alpha subunit is responsible for the aldol cleavage of indoleglycerol phosphate to indole and glyceraldehyde 3-phosphate.</text>
</comment>
<keyword evidence="4 8" id="KW-0822">Tryptophan biosynthesis</keyword>
<dbReference type="PROSITE" id="PS00167">
    <property type="entry name" value="TRP_SYNTHASE_ALPHA"/>
    <property type="match status" value="1"/>
</dbReference>
<evidence type="ECO:0000256" key="9">
    <source>
        <dbReference type="RuleBase" id="RU003662"/>
    </source>
</evidence>
<gene>
    <name evidence="8 10" type="primary">trpA</name>
    <name evidence="10" type="ORF">GCM10022277_02170</name>
</gene>
<dbReference type="InterPro" id="IPR013785">
    <property type="entry name" value="Aldolase_TIM"/>
</dbReference>
<evidence type="ECO:0000256" key="3">
    <source>
        <dbReference type="ARBA" id="ARBA00022605"/>
    </source>
</evidence>
<evidence type="ECO:0000256" key="2">
    <source>
        <dbReference type="ARBA" id="ARBA00011270"/>
    </source>
</evidence>
<evidence type="ECO:0000313" key="10">
    <source>
        <dbReference type="EMBL" id="GAA3911123.1"/>
    </source>
</evidence>
<dbReference type="Proteomes" id="UP001501565">
    <property type="component" value="Unassembled WGS sequence"/>
</dbReference>
<dbReference type="EC" id="4.2.1.20" evidence="8"/>
<accession>A0ABP7M2K2</accession>
<evidence type="ECO:0000256" key="6">
    <source>
        <dbReference type="ARBA" id="ARBA00023239"/>
    </source>
</evidence>
<reference evidence="11" key="1">
    <citation type="journal article" date="2019" name="Int. J. Syst. Evol. Microbiol.">
        <title>The Global Catalogue of Microorganisms (GCM) 10K type strain sequencing project: providing services to taxonomists for standard genome sequencing and annotation.</title>
        <authorList>
            <consortium name="The Broad Institute Genomics Platform"/>
            <consortium name="The Broad Institute Genome Sequencing Center for Infectious Disease"/>
            <person name="Wu L."/>
            <person name="Ma J."/>
        </authorList>
    </citation>
    <scope>NUCLEOTIDE SEQUENCE [LARGE SCALE GENOMIC DNA]</scope>
    <source>
        <strain evidence="11">JCM 17551</strain>
    </source>
</reference>
<dbReference type="InterPro" id="IPR002028">
    <property type="entry name" value="Trp_synthase_suA"/>
</dbReference>
<dbReference type="CDD" id="cd04724">
    <property type="entry name" value="Tryptophan_synthase_alpha"/>
    <property type="match status" value="1"/>
</dbReference>
<evidence type="ECO:0000256" key="1">
    <source>
        <dbReference type="ARBA" id="ARBA00004733"/>
    </source>
</evidence>
<keyword evidence="11" id="KW-1185">Reference proteome</keyword>
<dbReference type="RefSeq" id="WP_344794575.1">
    <property type="nucleotide sequence ID" value="NZ_BAABBN010000003.1"/>
</dbReference>
<evidence type="ECO:0000313" key="11">
    <source>
        <dbReference type="Proteomes" id="UP001501565"/>
    </source>
</evidence>
<comment type="pathway">
    <text evidence="1 8">Amino-acid biosynthesis; L-tryptophan biosynthesis; L-tryptophan from chorismate: step 5/5.</text>
</comment>